<evidence type="ECO:0000313" key="2">
    <source>
        <dbReference type="Proteomes" id="UP000023703"/>
    </source>
</evidence>
<dbReference type="KEGG" id="cgy:CGLY_01085"/>
<reference evidence="1 2" key="1">
    <citation type="journal article" date="2015" name="Int. J. Syst. Evol. Microbiol.">
        <title>Revisiting Corynebacterium glyciniphilum (ex Kubota et al., 1972) sp. nov., nom. rev., isolated from putrefied banana.</title>
        <authorList>
            <person name="Al-Dilaimi A."/>
            <person name="Bednarz H."/>
            <person name="Lomker A."/>
            <person name="Niehaus K."/>
            <person name="Kalinowski J."/>
            <person name="Ruckert C."/>
        </authorList>
    </citation>
    <scope>NUCLEOTIDE SEQUENCE [LARGE SCALE GENOMIC DNA]</scope>
    <source>
        <strain evidence="1">AJ 3170</strain>
    </source>
</reference>
<dbReference type="HOGENOM" id="CLU_401560_0_0_11"/>
<protein>
    <submittedName>
        <fullName evidence="1">Uncharacterized protein</fullName>
    </submittedName>
</protein>
<dbReference type="OrthoDB" id="4386119at2"/>
<dbReference type="Proteomes" id="UP000023703">
    <property type="component" value="Chromosome"/>
</dbReference>
<sequence>MPTWSELRDLIEHGNGLDGPPVRATLRLHSDPGSLDLTVQAEEPTEILRLPAGDYRFLWADGRWSLTRLDGTPLLLQDGQRTLVLAEDGAVVDATDGQVHVHCVESALITRHQYVPDRRGDVCPVQRDGRDAWSITGKRSECIVDAETGVLVSLSSMWRDGGECAEFIDVDFPDRIGDEEFRWAGEPADSILVDRLARPIDETRARAIVAGELDRIAVPDPPAAPADHRILPVTVAWWVYMDLNRPAYDVGSTVDMFLWFEEIDAGDTDGTVVTVDAYAEETTVERPVGLTNGRWSMILRGDGWSALWEAPRPVLGQVRLTGRFHQSSDRAAETPLTPTRGRVTRLRYRSGYTTVDVPAVRRSVPKVWIQGGGQFGVDPILVTLDLDTASPPEPAQLERPTALQGFAVTGGVEAPVLWRGDLRLPIVWRTDVTSGESTAVALPVRINAAPMYIARVRGKAGDGCRVDAAGHTFLVGDDGSVVEEERPAVLEDFPGAVRHPHSGWVVSRYDIEESWTHMVKGGMYGFPVDRGVQRLGRLADDGTVDWKRELPVGPFESPAALLVARDMLMIWQGTTVSYLDEELQEIRTAKIESADGYRIHHVTASDGCLLVNSETYDGQSELRRLDPETLEVLLLVDGPGSRRHLQVDDATTAWFADRSSLRLYTRGADGEWTSREIEWQHSGGE</sequence>
<organism evidence="1 2">
    <name type="scientific">Corynebacterium glyciniphilum AJ 3170</name>
    <dbReference type="NCBI Taxonomy" id="1404245"/>
    <lineage>
        <taxon>Bacteria</taxon>
        <taxon>Bacillati</taxon>
        <taxon>Actinomycetota</taxon>
        <taxon>Actinomycetes</taxon>
        <taxon>Mycobacteriales</taxon>
        <taxon>Corynebacteriaceae</taxon>
        <taxon>Corynebacterium</taxon>
    </lineage>
</organism>
<dbReference type="STRING" id="1404245.CGLY_01085"/>
<dbReference type="RefSeq" id="WP_038545349.1">
    <property type="nucleotide sequence ID" value="NZ_CP006842.1"/>
</dbReference>
<dbReference type="AlphaFoldDB" id="X5E5B4"/>
<name>X5E5B4_9CORY</name>
<dbReference type="eggNOG" id="ENOG5031EFY">
    <property type="taxonomic scope" value="Bacteria"/>
</dbReference>
<keyword evidence="2" id="KW-1185">Reference proteome</keyword>
<evidence type="ECO:0000313" key="1">
    <source>
        <dbReference type="EMBL" id="AHW62665.1"/>
    </source>
</evidence>
<proteinExistence type="predicted"/>
<gene>
    <name evidence="1" type="ORF">CGLY_01085</name>
</gene>
<accession>X5E5B4</accession>
<dbReference type="EMBL" id="CP006842">
    <property type="protein sequence ID" value="AHW62665.1"/>
    <property type="molecule type" value="Genomic_DNA"/>
</dbReference>